<feature type="transmembrane region" description="Helical" evidence="1">
    <location>
        <begin position="582"/>
        <end position="603"/>
    </location>
</feature>
<dbReference type="InterPro" id="IPR001466">
    <property type="entry name" value="Beta-lactam-related"/>
</dbReference>
<organism evidence="4 5">
    <name type="scientific">Paenibacillus albidus</name>
    <dbReference type="NCBI Taxonomy" id="2041023"/>
    <lineage>
        <taxon>Bacteria</taxon>
        <taxon>Bacillati</taxon>
        <taxon>Bacillota</taxon>
        <taxon>Bacilli</taxon>
        <taxon>Bacillales</taxon>
        <taxon>Paenibacillaceae</taxon>
        <taxon>Paenibacillus</taxon>
    </lineage>
</organism>
<dbReference type="SUPFAM" id="SSF56601">
    <property type="entry name" value="beta-lactamase/transpeptidase-like"/>
    <property type="match status" value="1"/>
</dbReference>
<keyword evidence="2" id="KW-0732">Signal</keyword>
<feature type="transmembrane region" description="Helical" evidence="1">
    <location>
        <begin position="615"/>
        <end position="637"/>
    </location>
</feature>
<accession>A0A917FS45</accession>
<reference evidence="4" key="1">
    <citation type="journal article" date="2014" name="Int. J. Syst. Evol. Microbiol.">
        <title>Complete genome sequence of Corynebacterium casei LMG S-19264T (=DSM 44701T), isolated from a smear-ripened cheese.</title>
        <authorList>
            <consortium name="US DOE Joint Genome Institute (JGI-PGF)"/>
            <person name="Walter F."/>
            <person name="Albersmeier A."/>
            <person name="Kalinowski J."/>
            <person name="Ruckert C."/>
        </authorList>
    </citation>
    <scope>NUCLEOTIDE SEQUENCE</scope>
    <source>
        <strain evidence="4">CGMCC 1.16134</strain>
    </source>
</reference>
<feature type="transmembrane region" description="Helical" evidence="1">
    <location>
        <begin position="498"/>
        <end position="526"/>
    </location>
</feature>
<protein>
    <recommendedName>
        <fullName evidence="3">Beta-lactamase-related domain-containing protein</fullName>
    </recommendedName>
</protein>
<dbReference type="Gene3D" id="3.40.710.10">
    <property type="entry name" value="DD-peptidase/beta-lactamase superfamily"/>
    <property type="match status" value="1"/>
</dbReference>
<evidence type="ECO:0000256" key="2">
    <source>
        <dbReference type="SAM" id="SignalP"/>
    </source>
</evidence>
<keyword evidence="1" id="KW-1133">Transmembrane helix</keyword>
<dbReference type="PANTHER" id="PTHR46825:SF9">
    <property type="entry name" value="BETA-LACTAMASE-RELATED DOMAIN-CONTAINING PROTEIN"/>
    <property type="match status" value="1"/>
</dbReference>
<dbReference type="AlphaFoldDB" id="A0A917FS45"/>
<name>A0A917FS45_9BACL</name>
<gene>
    <name evidence="4" type="ORF">GCM10010912_54980</name>
</gene>
<evidence type="ECO:0000313" key="5">
    <source>
        <dbReference type="Proteomes" id="UP000637643"/>
    </source>
</evidence>
<feature type="transmembrane region" description="Helical" evidence="1">
    <location>
        <begin position="538"/>
        <end position="562"/>
    </location>
</feature>
<dbReference type="InterPro" id="IPR012338">
    <property type="entry name" value="Beta-lactam/transpept-like"/>
</dbReference>
<feature type="domain" description="Beta-lactamase-related" evidence="3">
    <location>
        <begin position="51"/>
        <end position="370"/>
    </location>
</feature>
<evidence type="ECO:0000313" key="4">
    <source>
        <dbReference type="EMBL" id="GGG03296.1"/>
    </source>
</evidence>
<comment type="caution">
    <text evidence="4">The sequence shown here is derived from an EMBL/GenBank/DDBJ whole genome shotgun (WGS) entry which is preliminary data.</text>
</comment>
<reference evidence="4" key="2">
    <citation type="submission" date="2020-09" db="EMBL/GenBank/DDBJ databases">
        <authorList>
            <person name="Sun Q."/>
            <person name="Zhou Y."/>
        </authorList>
    </citation>
    <scope>NUCLEOTIDE SEQUENCE</scope>
    <source>
        <strain evidence="4">CGMCC 1.16134</strain>
    </source>
</reference>
<sequence>MLRKGFALIFTIVLMISGSLTASAEIKGTGGTAGTTPSGIPLSNLEPFVDDYVKNYIGKTSAGASIVIVKDGDIVLSKGYGYADVEKQIPVTPETVFEWGSISKLVVWTSVMQLVEQGKLDLNADIRTYLPDAFLTKLKYEDPITMLNLMNHNAGFEEYMFDMAYQTPEKVRTLEEGLLLAQPAQIYKPGEVVAYSNYGNSLAAYIVERISGQTFYEYAAEHVFAKLGMNHSTANPTVADRPDLLAHKAQGYLLAGEGAFTRGSWNYMSMYPNGGNNGTAEDLAQFAMAFMPAAEASTPLFDQPDTLSEMLTQSYAAGENMPGIAHGFWEYPGVHKTLGHGGNTIAFSTNLQLVPEEHFAVVIMTNQSAEAGIVHGLTKALLGKQEAAAVSGNLPDAAELEGSYVAARRPAKGFMNLYPYLTLLKVEPAGEDQIRISLAGMTADYKQIQPHLYEKTGGGPALDMWPMLHFQVSGGKVQSIYAYTTEYLPLTAGKTMPVLIVSAILAVVSVLYFIMAPLVLLVRAILNKRRRITRSAPLSVIHNIVVGLTLTGTGMVVNNLLLAFRMLSNNERAYSEVFPQIILNYVLTGVAAVLMVALPLYWQKKKPALSASQKWFVRLPVIIMIIFVGLLVFWQFYS</sequence>
<dbReference type="Proteomes" id="UP000637643">
    <property type="component" value="Unassembled WGS sequence"/>
</dbReference>
<dbReference type="PANTHER" id="PTHR46825">
    <property type="entry name" value="D-ALANYL-D-ALANINE-CARBOXYPEPTIDASE/ENDOPEPTIDASE AMPH"/>
    <property type="match status" value="1"/>
</dbReference>
<keyword evidence="1" id="KW-0472">Membrane</keyword>
<evidence type="ECO:0000256" key="1">
    <source>
        <dbReference type="SAM" id="Phobius"/>
    </source>
</evidence>
<feature type="chain" id="PRO_5037112759" description="Beta-lactamase-related domain-containing protein" evidence="2">
    <location>
        <begin position="25"/>
        <end position="638"/>
    </location>
</feature>
<proteinExistence type="predicted"/>
<dbReference type="EMBL" id="BMKR01000035">
    <property type="protein sequence ID" value="GGG03296.1"/>
    <property type="molecule type" value="Genomic_DNA"/>
</dbReference>
<dbReference type="InterPro" id="IPR050491">
    <property type="entry name" value="AmpC-like"/>
</dbReference>
<dbReference type="Pfam" id="PF00144">
    <property type="entry name" value="Beta-lactamase"/>
    <property type="match status" value="1"/>
</dbReference>
<evidence type="ECO:0000259" key="3">
    <source>
        <dbReference type="Pfam" id="PF00144"/>
    </source>
</evidence>
<keyword evidence="5" id="KW-1185">Reference proteome</keyword>
<keyword evidence="1" id="KW-0812">Transmembrane</keyword>
<dbReference type="RefSeq" id="WP_189030570.1">
    <property type="nucleotide sequence ID" value="NZ_BMKR01000035.1"/>
</dbReference>
<feature type="signal peptide" evidence="2">
    <location>
        <begin position="1"/>
        <end position="24"/>
    </location>
</feature>